<sequence>MHLIQVDKIYKRNLFENRESDYNDYDSFFQDIVTSSSLDELLYEPNDRNDNF</sequence>
<protein>
    <submittedName>
        <fullName evidence="1">Uncharacterized protein</fullName>
    </submittedName>
</protein>
<evidence type="ECO:0000313" key="2">
    <source>
        <dbReference type="Proteomes" id="UP000186666"/>
    </source>
</evidence>
<keyword evidence="2" id="KW-1185">Reference proteome</keyword>
<dbReference type="Proteomes" id="UP000186666">
    <property type="component" value="Unassembled WGS sequence"/>
</dbReference>
<proteinExistence type="predicted"/>
<name>A0ABY1KDZ1_9BACL</name>
<reference evidence="1 2" key="1">
    <citation type="submission" date="2017-01" db="EMBL/GenBank/DDBJ databases">
        <authorList>
            <person name="Varghese N."/>
            <person name="Submissions S."/>
        </authorList>
    </citation>
    <scope>NUCLEOTIDE SEQUENCE [LARGE SCALE GENOMIC DNA]</scope>
    <source>
        <strain evidence="1 2">ATCC 23464</strain>
    </source>
</reference>
<gene>
    <name evidence="1" type="ORF">SAMN05421578_13313</name>
</gene>
<evidence type="ECO:0000313" key="1">
    <source>
        <dbReference type="EMBL" id="SIR68541.1"/>
    </source>
</evidence>
<accession>A0ABY1KDZ1</accession>
<dbReference type="EMBL" id="FTNK01000033">
    <property type="protein sequence ID" value="SIR68541.1"/>
    <property type="molecule type" value="Genomic_DNA"/>
</dbReference>
<organism evidence="1 2">
    <name type="scientific">Paenibacillus macquariensis</name>
    <dbReference type="NCBI Taxonomy" id="948756"/>
    <lineage>
        <taxon>Bacteria</taxon>
        <taxon>Bacillati</taxon>
        <taxon>Bacillota</taxon>
        <taxon>Bacilli</taxon>
        <taxon>Bacillales</taxon>
        <taxon>Paenibacillaceae</taxon>
        <taxon>Paenibacillus</taxon>
    </lineage>
</organism>
<comment type="caution">
    <text evidence="1">The sequence shown here is derived from an EMBL/GenBank/DDBJ whole genome shotgun (WGS) entry which is preliminary data.</text>
</comment>